<dbReference type="Pfam" id="PF00004">
    <property type="entry name" value="AAA"/>
    <property type="match status" value="1"/>
</dbReference>
<accession>A0A9P9DA83</accession>
<organism evidence="2 3">
    <name type="scientific">Dactylonectria estremocensis</name>
    <dbReference type="NCBI Taxonomy" id="1079267"/>
    <lineage>
        <taxon>Eukaryota</taxon>
        <taxon>Fungi</taxon>
        <taxon>Dikarya</taxon>
        <taxon>Ascomycota</taxon>
        <taxon>Pezizomycotina</taxon>
        <taxon>Sordariomycetes</taxon>
        <taxon>Hypocreomycetidae</taxon>
        <taxon>Hypocreales</taxon>
        <taxon>Nectriaceae</taxon>
        <taxon>Dactylonectria</taxon>
    </lineage>
</organism>
<reference evidence="2" key="1">
    <citation type="journal article" date="2021" name="Nat. Commun.">
        <title>Genetic determinants of endophytism in the Arabidopsis root mycobiome.</title>
        <authorList>
            <person name="Mesny F."/>
            <person name="Miyauchi S."/>
            <person name="Thiergart T."/>
            <person name="Pickel B."/>
            <person name="Atanasova L."/>
            <person name="Karlsson M."/>
            <person name="Huettel B."/>
            <person name="Barry K.W."/>
            <person name="Haridas S."/>
            <person name="Chen C."/>
            <person name="Bauer D."/>
            <person name="Andreopoulos W."/>
            <person name="Pangilinan J."/>
            <person name="LaButti K."/>
            <person name="Riley R."/>
            <person name="Lipzen A."/>
            <person name="Clum A."/>
            <person name="Drula E."/>
            <person name="Henrissat B."/>
            <person name="Kohler A."/>
            <person name="Grigoriev I.V."/>
            <person name="Martin F.M."/>
            <person name="Hacquard S."/>
        </authorList>
    </citation>
    <scope>NUCLEOTIDE SEQUENCE</scope>
    <source>
        <strain evidence="2">MPI-CAGE-AT-0021</strain>
    </source>
</reference>
<dbReference type="Proteomes" id="UP000717696">
    <property type="component" value="Unassembled WGS sequence"/>
</dbReference>
<dbReference type="GO" id="GO:0016887">
    <property type="term" value="F:ATP hydrolysis activity"/>
    <property type="evidence" value="ECO:0007669"/>
    <property type="project" value="InterPro"/>
</dbReference>
<keyword evidence="3" id="KW-1185">Reference proteome</keyword>
<name>A0A9P9DA83_9HYPO</name>
<evidence type="ECO:0000259" key="1">
    <source>
        <dbReference type="Pfam" id="PF00004"/>
    </source>
</evidence>
<feature type="domain" description="ATPase AAA-type core" evidence="1">
    <location>
        <begin position="12"/>
        <end position="76"/>
    </location>
</feature>
<proteinExistence type="predicted"/>
<comment type="caution">
    <text evidence="2">The sequence shown here is derived from an EMBL/GenBank/DDBJ whole genome shotgun (WGS) entry which is preliminary data.</text>
</comment>
<gene>
    <name evidence="2" type="ORF">B0J13DRAFT_459111</name>
</gene>
<dbReference type="GO" id="GO:0005524">
    <property type="term" value="F:ATP binding"/>
    <property type="evidence" value="ECO:0007669"/>
    <property type="project" value="InterPro"/>
</dbReference>
<dbReference type="InterPro" id="IPR050747">
    <property type="entry name" value="Mitochondrial_chaperone_BCS1"/>
</dbReference>
<evidence type="ECO:0000313" key="2">
    <source>
        <dbReference type="EMBL" id="KAH7116670.1"/>
    </source>
</evidence>
<sequence length="112" mass="12515">YSKYSILYKRGYLLYSPPGTGKTTSFSLSMISKLEMDIYVVSVPSTDDQMLKGLFTGLLDRCIVLLEDIYNAGATCFRDSGPEDLDNDIYMRLRKREVTLLGLLNALNGIAS</sequence>
<dbReference type="EMBL" id="JAGMUU010000035">
    <property type="protein sequence ID" value="KAH7116670.1"/>
    <property type="molecule type" value="Genomic_DNA"/>
</dbReference>
<dbReference type="InterPro" id="IPR003959">
    <property type="entry name" value="ATPase_AAA_core"/>
</dbReference>
<dbReference type="AlphaFoldDB" id="A0A9P9DA83"/>
<evidence type="ECO:0000313" key="3">
    <source>
        <dbReference type="Proteomes" id="UP000717696"/>
    </source>
</evidence>
<protein>
    <recommendedName>
        <fullName evidence="1">ATPase AAA-type core domain-containing protein</fullName>
    </recommendedName>
</protein>
<dbReference type="Gene3D" id="3.40.50.300">
    <property type="entry name" value="P-loop containing nucleotide triphosphate hydrolases"/>
    <property type="match status" value="1"/>
</dbReference>
<dbReference type="InterPro" id="IPR027417">
    <property type="entry name" value="P-loop_NTPase"/>
</dbReference>
<dbReference type="SUPFAM" id="SSF52540">
    <property type="entry name" value="P-loop containing nucleoside triphosphate hydrolases"/>
    <property type="match status" value="1"/>
</dbReference>
<dbReference type="PANTHER" id="PTHR23070">
    <property type="entry name" value="BCS1 AAA-TYPE ATPASE"/>
    <property type="match status" value="1"/>
</dbReference>
<feature type="non-terminal residue" evidence="2">
    <location>
        <position position="112"/>
    </location>
</feature>
<dbReference type="OrthoDB" id="10251412at2759"/>